<dbReference type="SUPFAM" id="SSF53597">
    <property type="entry name" value="Dihydrofolate reductase-like"/>
    <property type="match status" value="1"/>
</dbReference>
<dbReference type="EMBL" id="AUBJ02000001">
    <property type="protein sequence ID" value="MCP2331710.1"/>
    <property type="molecule type" value="Genomic_DNA"/>
</dbReference>
<evidence type="ECO:0000313" key="6">
    <source>
        <dbReference type="Proteomes" id="UP000791080"/>
    </source>
</evidence>
<evidence type="ECO:0000256" key="2">
    <source>
        <dbReference type="ARBA" id="ARBA00022857"/>
    </source>
</evidence>
<evidence type="ECO:0000256" key="3">
    <source>
        <dbReference type="ARBA" id="ARBA00023002"/>
    </source>
</evidence>
<reference evidence="5 6" key="1">
    <citation type="submission" date="2013-07" db="EMBL/GenBank/DDBJ databases">
        <authorList>
            <consortium name="DOE Joint Genome Institute"/>
            <person name="Reeve W."/>
            <person name="Huntemann M."/>
            <person name="Han J."/>
            <person name="Chen A."/>
            <person name="Kyrpides N."/>
            <person name="Mavromatis K."/>
            <person name="Markowitz V."/>
            <person name="Palaniappan K."/>
            <person name="Ivanova N."/>
            <person name="Schaumberg A."/>
            <person name="Pati A."/>
            <person name="Liolios K."/>
            <person name="Nordberg H.P."/>
            <person name="Cantor M.N."/>
            <person name="Hua S.X."/>
            <person name="Woyke T."/>
        </authorList>
    </citation>
    <scope>NUCLEOTIDE SEQUENCE [LARGE SCALE GENOMIC DNA]</scope>
    <source>
        <strain evidence="5 6">DSM 43889</strain>
    </source>
</reference>
<accession>A0ABT1JGU5</accession>
<comment type="pathway">
    <text evidence="1">Cofactor biosynthesis; riboflavin biosynthesis.</text>
</comment>
<gene>
    <name evidence="5" type="ORF">G443_001980</name>
</gene>
<dbReference type="InterPro" id="IPR002734">
    <property type="entry name" value="RibDG_C"/>
</dbReference>
<reference evidence="5 6" key="2">
    <citation type="submission" date="2022-06" db="EMBL/GenBank/DDBJ databases">
        <title>Genomic Encyclopedia of Type Strains, Phase I: the one thousand microbial genomes (KMG-I) project.</title>
        <authorList>
            <person name="Kyrpides N."/>
        </authorList>
    </citation>
    <scope>NUCLEOTIDE SEQUENCE [LARGE SCALE GENOMIC DNA]</scope>
    <source>
        <strain evidence="5 6">DSM 43889</strain>
    </source>
</reference>
<dbReference type="Pfam" id="PF01872">
    <property type="entry name" value="RibD_C"/>
    <property type="match status" value="1"/>
</dbReference>
<dbReference type="PANTHER" id="PTHR38011">
    <property type="entry name" value="DIHYDROFOLATE REDUCTASE FAMILY PROTEIN (AFU_ORTHOLOGUE AFUA_8G06820)"/>
    <property type="match status" value="1"/>
</dbReference>
<dbReference type="InterPro" id="IPR050765">
    <property type="entry name" value="Riboflavin_Biosynth_HTPR"/>
</dbReference>
<feature type="domain" description="Bacterial bifunctional deaminase-reductase C-terminal" evidence="4">
    <location>
        <begin position="33"/>
        <end position="227"/>
    </location>
</feature>
<evidence type="ECO:0000259" key="4">
    <source>
        <dbReference type="Pfam" id="PF01872"/>
    </source>
</evidence>
<dbReference type="Gene3D" id="3.40.430.10">
    <property type="entry name" value="Dihydrofolate Reductase, subunit A"/>
    <property type="match status" value="1"/>
</dbReference>
<protein>
    <submittedName>
        <fullName evidence="5">5-amino-6-(5-phosphoribosylamino)uracil reductase</fullName>
    </submittedName>
</protein>
<dbReference type="Proteomes" id="UP000791080">
    <property type="component" value="Unassembled WGS sequence"/>
</dbReference>
<dbReference type="InterPro" id="IPR024072">
    <property type="entry name" value="DHFR-like_dom_sf"/>
</dbReference>
<comment type="caution">
    <text evidence="5">The sequence shown here is derived from an EMBL/GenBank/DDBJ whole genome shotgun (WGS) entry which is preliminary data.</text>
</comment>
<proteinExistence type="predicted"/>
<organism evidence="5 6">
    <name type="scientific">Actinoalloteichus caeruleus DSM 43889</name>
    <dbReference type="NCBI Taxonomy" id="1120930"/>
    <lineage>
        <taxon>Bacteria</taxon>
        <taxon>Bacillati</taxon>
        <taxon>Actinomycetota</taxon>
        <taxon>Actinomycetes</taxon>
        <taxon>Pseudonocardiales</taxon>
        <taxon>Pseudonocardiaceae</taxon>
        <taxon>Actinoalloteichus</taxon>
        <taxon>Actinoalloteichus cyanogriseus</taxon>
    </lineage>
</organism>
<sequence length="251" mass="26818">MRRLFPPPAEGLPELPEDEVERLHAYPPTLERPWVRTNMVASLDGAISLDGASGGLSGPADRRMLSLFRDLADVVLVGLGTALAEGYRGITATERRTARRARWGLAGVPPLAVVTNSCDVPPGAPLLTDVVAKTIVVTCAAAPEERRRRAEDDGAEVVLAGDARVDPRTLVAELGRRGLRRVCCEGGPQLLGALIEDELVDEFCLTVSPVLAGGATGRAALGSHPPVRRDMTLLSTLEEDGMLFLRYGRRA</sequence>
<evidence type="ECO:0000313" key="5">
    <source>
        <dbReference type="EMBL" id="MCP2331710.1"/>
    </source>
</evidence>
<keyword evidence="3" id="KW-0560">Oxidoreductase</keyword>
<keyword evidence="6" id="KW-1185">Reference proteome</keyword>
<name>A0ABT1JGU5_ACTCY</name>
<keyword evidence="2" id="KW-0521">NADP</keyword>
<dbReference type="PANTHER" id="PTHR38011:SF7">
    <property type="entry name" value="2,5-DIAMINO-6-RIBOSYLAMINO-4(3H)-PYRIMIDINONE 5'-PHOSPHATE REDUCTASE"/>
    <property type="match status" value="1"/>
</dbReference>
<evidence type="ECO:0000256" key="1">
    <source>
        <dbReference type="ARBA" id="ARBA00005104"/>
    </source>
</evidence>